<dbReference type="Pfam" id="PF04819">
    <property type="entry name" value="DUF716"/>
    <property type="match status" value="1"/>
</dbReference>
<feature type="transmembrane region" description="Helical" evidence="6">
    <location>
        <begin position="236"/>
        <end position="260"/>
    </location>
</feature>
<feature type="transmembrane region" description="Helical" evidence="6">
    <location>
        <begin position="153"/>
        <end position="172"/>
    </location>
</feature>
<reference evidence="7 8" key="1">
    <citation type="journal article" date="2020" name="Nat. Food">
        <title>A phased Vanilla planifolia genome enables genetic improvement of flavour and production.</title>
        <authorList>
            <person name="Hasing T."/>
            <person name="Tang H."/>
            <person name="Brym M."/>
            <person name="Khazi F."/>
            <person name="Huang T."/>
            <person name="Chambers A.H."/>
        </authorList>
    </citation>
    <scope>NUCLEOTIDE SEQUENCE [LARGE SCALE GENOMIC DNA]</scope>
    <source>
        <tissue evidence="7">Leaf</tissue>
    </source>
</reference>
<feature type="transmembrane region" description="Helical" evidence="6">
    <location>
        <begin position="52"/>
        <end position="71"/>
    </location>
</feature>
<comment type="similarity">
    <text evidence="2">Belongs to the TMEM45 family.</text>
</comment>
<evidence type="ECO:0000256" key="6">
    <source>
        <dbReference type="SAM" id="Phobius"/>
    </source>
</evidence>
<dbReference type="InterPro" id="IPR006904">
    <property type="entry name" value="DUF716"/>
</dbReference>
<dbReference type="EMBL" id="JADCNM010000041">
    <property type="protein sequence ID" value="KAG0451932.1"/>
    <property type="molecule type" value="Genomic_DNA"/>
</dbReference>
<dbReference type="OrthoDB" id="551896at2759"/>
<comment type="subcellular location">
    <subcellularLocation>
        <location evidence="1">Membrane</location>
        <topology evidence="1">Multi-pass membrane protein</topology>
    </subcellularLocation>
</comment>
<name>A0A835PKK3_VANPL</name>
<evidence type="ECO:0000313" key="7">
    <source>
        <dbReference type="EMBL" id="KAG0451932.1"/>
    </source>
</evidence>
<keyword evidence="5 6" id="KW-0472">Membrane</keyword>
<dbReference type="AlphaFoldDB" id="A0A835PKK3"/>
<feature type="transmembrane region" description="Helical" evidence="6">
    <location>
        <begin position="122"/>
        <end position="141"/>
    </location>
</feature>
<evidence type="ECO:0000256" key="1">
    <source>
        <dbReference type="ARBA" id="ARBA00004141"/>
    </source>
</evidence>
<dbReference type="GO" id="GO:0016020">
    <property type="term" value="C:membrane"/>
    <property type="evidence" value="ECO:0007669"/>
    <property type="project" value="UniProtKB-SubCell"/>
</dbReference>
<gene>
    <name evidence="7" type="ORF">HPP92_025943</name>
</gene>
<proteinExistence type="inferred from homology"/>
<dbReference type="PANTHER" id="PTHR46285:SF3">
    <property type="entry name" value="PROTEINASE INHIBITOR I4, SERPIN (DUF716)"/>
    <property type="match status" value="1"/>
</dbReference>
<comment type="caution">
    <text evidence="7">The sequence shown here is derived from an EMBL/GenBank/DDBJ whole genome shotgun (WGS) entry which is preliminary data.</text>
</comment>
<dbReference type="Proteomes" id="UP000639772">
    <property type="component" value="Unassembled WGS sequence"/>
</dbReference>
<evidence type="ECO:0000256" key="2">
    <source>
        <dbReference type="ARBA" id="ARBA00006948"/>
    </source>
</evidence>
<keyword evidence="4 6" id="KW-1133">Transmembrane helix</keyword>
<feature type="transmembrane region" description="Helical" evidence="6">
    <location>
        <begin position="91"/>
        <end position="110"/>
    </location>
</feature>
<evidence type="ECO:0000313" key="8">
    <source>
        <dbReference type="Proteomes" id="UP000639772"/>
    </source>
</evidence>
<feature type="transmembrane region" description="Helical" evidence="6">
    <location>
        <begin position="6"/>
        <end position="23"/>
    </location>
</feature>
<sequence>MGTLVGHVAHGVGFVLIGLWHLYNNIKLHSLHPKGYRSLIWFAAPKLRQLELLVIASGSCVSITMELFVGPDRHQPLDYDFTIPSNHLQNFDHAFMSLTFLLYATFAAALDRANPARPAAEPLTILAASTAFAQELLLFHLHSSDHVGVEGQYHWLLQLVIAVSLATTLMGIGHPRSFAVAFVRSLTIAFQGIWLIIMGYALYMPSLMSKGCFINPESGHMVVRCRSQEALHRAKALVNFEFCWLLVAVLAASLLFYLLLSRRYAEEAEYASIVKLVDDDVEDLDVEANMRSFVSMGKTMRSMDLEM</sequence>
<keyword evidence="3 6" id="KW-0812">Transmembrane</keyword>
<evidence type="ECO:0000256" key="5">
    <source>
        <dbReference type="ARBA" id="ARBA00023136"/>
    </source>
</evidence>
<protein>
    <submittedName>
        <fullName evidence="7">Uncharacterized protein</fullName>
    </submittedName>
</protein>
<accession>A0A835PKK3</accession>
<evidence type="ECO:0000256" key="4">
    <source>
        <dbReference type="ARBA" id="ARBA00022989"/>
    </source>
</evidence>
<evidence type="ECO:0000256" key="3">
    <source>
        <dbReference type="ARBA" id="ARBA00022692"/>
    </source>
</evidence>
<feature type="transmembrane region" description="Helical" evidence="6">
    <location>
        <begin position="179"/>
        <end position="203"/>
    </location>
</feature>
<organism evidence="7 8">
    <name type="scientific">Vanilla planifolia</name>
    <name type="common">Vanilla</name>
    <dbReference type="NCBI Taxonomy" id="51239"/>
    <lineage>
        <taxon>Eukaryota</taxon>
        <taxon>Viridiplantae</taxon>
        <taxon>Streptophyta</taxon>
        <taxon>Embryophyta</taxon>
        <taxon>Tracheophyta</taxon>
        <taxon>Spermatophyta</taxon>
        <taxon>Magnoliopsida</taxon>
        <taxon>Liliopsida</taxon>
        <taxon>Asparagales</taxon>
        <taxon>Orchidaceae</taxon>
        <taxon>Vanilloideae</taxon>
        <taxon>Vanilleae</taxon>
        <taxon>Vanilla</taxon>
    </lineage>
</organism>
<dbReference type="PANTHER" id="PTHR46285">
    <property type="entry name" value="PROTEINASE INHIBITOR I4, SERPIN (DUF716)-RELATED"/>
    <property type="match status" value="1"/>
</dbReference>